<dbReference type="InterPro" id="IPR013022">
    <property type="entry name" value="Xyl_isomerase-like_TIM-brl"/>
</dbReference>
<name>A0AA49JIU4_9BACT</name>
<dbReference type="AlphaFoldDB" id="A0AA49JIU4"/>
<dbReference type="Gene3D" id="3.20.20.150">
    <property type="entry name" value="Divalent-metal-dependent TIM barrel enzymes"/>
    <property type="match status" value="1"/>
</dbReference>
<dbReference type="Pfam" id="PF01261">
    <property type="entry name" value="AP_endonuc_2"/>
    <property type="match status" value="1"/>
</dbReference>
<organism evidence="2">
    <name type="scientific">Roseihalotalea indica</name>
    <dbReference type="NCBI Taxonomy" id="2867963"/>
    <lineage>
        <taxon>Bacteria</taxon>
        <taxon>Pseudomonadati</taxon>
        <taxon>Bacteroidota</taxon>
        <taxon>Cytophagia</taxon>
        <taxon>Cytophagales</taxon>
        <taxon>Catalimonadaceae</taxon>
        <taxon>Roseihalotalea</taxon>
    </lineage>
</organism>
<dbReference type="InterPro" id="IPR036237">
    <property type="entry name" value="Xyl_isomerase-like_sf"/>
</dbReference>
<reference evidence="2" key="1">
    <citation type="journal article" date="2023" name="Comput. Struct. Biotechnol. J.">
        <title>Discovery of a novel marine Bacteroidetes with a rich repertoire of carbohydrate-active enzymes.</title>
        <authorList>
            <person name="Chen B."/>
            <person name="Liu G."/>
            <person name="Chen Q."/>
            <person name="Wang H."/>
            <person name="Liu L."/>
            <person name="Tang K."/>
        </authorList>
    </citation>
    <scope>NUCLEOTIDE SEQUENCE</scope>
    <source>
        <strain evidence="2">TK19036</strain>
    </source>
</reference>
<feature type="domain" description="Xylose isomerase-like TIM barrel" evidence="1">
    <location>
        <begin position="100"/>
        <end position="307"/>
    </location>
</feature>
<evidence type="ECO:0000313" key="2">
    <source>
        <dbReference type="EMBL" id="WKN36882.1"/>
    </source>
</evidence>
<dbReference type="SUPFAM" id="SSF51658">
    <property type="entry name" value="Xylose isomerase-like"/>
    <property type="match status" value="1"/>
</dbReference>
<dbReference type="GO" id="GO:0016853">
    <property type="term" value="F:isomerase activity"/>
    <property type="evidence" value="ECO:0007669"/>
    <property type="project" value="UniProtKB-KW"/>
</dbReference>
<protein>
    <submittedName>
        <fullName evidence="2">Sugar phosphate isomerase/epimerase</fullName>
    </submittedName>
</protein>
<sequence length="308" mass="34618">MKQPVINRRNFLQQVGFLSTASLLPLRLLGSTSSRLIDQLGVQLYTVRDALMAKPQETLETIRNAGFKQVEFFDSQLLPKLQPVLKGLGLSVPSTHFSSPLLTGNWEPLKAFGAPVPPADFTLQKAMEQAAEFEVKYFIFPFIFPEDRGGLDMYKDLAEKLNKAGEDCKKLGMKFGYHNHSFEFQPMGESSSPMEVLLAETDPELVCFELDVFWVSVAGMDPAQYIRDHADRIDLLHLKDKKDGTEQTYRAITMPPESFQPVGSGVINFKEVLIAADEANVQHVFVEQDQSPNPLADIQKSSKYLQQM</sequence>
<keyword evidence="2" id="KW-0413">Isomerase</keyword>
<proteinExistence type="predicted"/>
<gene>
    <name evidence="2" type="ORF">K4G66_31440</name>
</gene>
<dbReference type="PANTHER" id="PTHR12110">
    <property type="entry name" value="HYDROXYPYRUVATE ISOMERASE"/>
    <property type="match status" value="1"/>
</dbReference>
<reference evidence="2" key="2">
    <citation type="journal article" date="2024" name="Antonie Van Leeuwenhoek">
        <title>Roseihalotalea indica gen. nov., sp. nov., a halophilic Bacteroidetes from mesopelagic Southwest Indian Ocean with higher carbohydrate metabolic potential.</title>
        <authorList>
            <person name="Chen B."/>
            <person name="Zhang M."/>
            <person name="Lin D."/>
            <person name="Ye J."/>
            <person name="Tang K."/>
        </authorList>
    </citation>
    <scope>NUCLEOTIDE SEQUENCE</scope>
    <source>
        <strain evidence="2">TK19036</strain>
    </source>
</reference>
<accession>A0AA49JIU4</accession>
<evidence type="ECO:0000259" key="1">
    <source>
        <dbReference type="Pfam" id="PF01261"/>
    </source>
</evidence>
<dbReference type="InterPro" id="IPR050312">
    <property type="entry name" value="IolE/XylAMocC-like"/>
</dbReference>
<dbReference type="PANTHER" id="PTHR12110:SF41">
    <property type="entry name" value="INOSOSE DEHYDRATASE"/>
    <property type="match status" value="1"/>
</dbReference>
<dbReference type="EMBL" id="CP120682">
    <property type="protein sequence ID" value="WKN36882.1"/>
    <property type="molecule type" value="Genomic_DNA"/>
</dbReference>